<dbReference type="Proteomes" id="UP001066276">
    <property type="component" value="Chromosome 4_1"/>
</dbReference>
<keyword evidence="2" id="KW-1185">Reference proteome</keyword>
<evidence type="ECO:0000313" key="2">
    <source>
        <dbReference type="Proteomes" id="UP001066276"/>
    </source>
</evidence>
<reference evidence="1" key="1">
    <citation type="journal article" date="2022" name="bioRxiv">
        <title>Sequencing and chromosome-scale assembly of the giantPleurodeles waltlgenome.</title>
        <authorList>
            <person name="Brown T."/>
            <person name="Elewa A."/>
            <person name="Iarovenko S."/>
            <person name="Subramanian E."/>
            <person name="Araus A.J."/>
            <person name="Petzold A."/>
            <person name="Susuki M."/>
            <person name="Suzuki K.-i.T."/>
            <person name="Hayashi T."/>
            <person name="Toyoda A."/>
            <person name="Oliveira C."/>
            <person name="Osipova E."/>
            <person name="Leigh N.D."/>
            <person name="Simon A."/>
            <person name="Yun M.H."/>
        </authorList>
    </citation>
    <scope>NUCLEOTIDE SEQUENCE</scope>
    <source>
        <strain evidence="1">20211129_DDA</strain>
        <tissue evidence="1">Liver</tissue>
    </source>
</reference>
<sequence length="67" mass="7439">MEDSAASATGNITVHSRARVTLLVLWKAPQFIRSITTVLLYSSRNLQRGGSQAHCLGACVWRQRKLL</sequence>
<dbReference type="AlphaFoldDB" id="A0AAV7T4S4"/>
<comment type="caution">
    <text evidence="1">The sequence shown here is derived from an EMBL/GenBank/DDBJ whole genome shotgun (WGS) entry which is preliminary data.</text>
</comment>
<protein>
    <submittedName>
        <fullName evidence="1">Uncharacterized protein</fullName>
    </submittedName>
</protein>
<dbReference type="EMBL" id="JANPWB010000007">
    <property type="protein sequence ID" value="KAJ1170957.1"/>
    <property type="molecule type" value="Genomic_DNA"/>
</dbReference>
<proteinExistence type="predicted"/>
<accession>A0AAV7T4S4</accession>
<evidence type="ECO:0000313" key="1">
    <source>
        <dbReference type="EMBL" id="KAJ1170957.1"/>
    </source>
</evidence>
<name>A0AAV7T4S4_PLEWA</name>
<gene>
    <name evidence="1" type="ORF">NDU88_002828</name>
</gene>
<organism evidence="1 2">
    <name type="scientific">Pleurodeles waltl</name>
    <name type="common">Iberian ribbed newt</name>
    <dbReference type="NCBI Taxonomy" id="8319"/>
    <lineage>
        <taxon>Eukaryota</taxon>
        <taxon>Metazoa</taxon>
        <taxon>Chordata</taxon>
        <taxon>Craniata</taxon>
        <taxon>Vertebrata</taxon>
        <taxon>Euteleostomi</taxon>
        <taxon>Amphibia</taxon>
        <taxon>Batrachia</taxon>
        <taxon>Caudata</taxon>
        <taxon>Salamandroidea</taxon>
        <taxon>Salamandridae</taxon>
        <taxon>Pleurodelinae</taxon>
        <taxon>Pleurodeles</taxon>
    </lineage>
</organism>